<evidence type="ECO:0000256" key="5">
    <source>
        <dbReference type="ARBA" id="ARBA00038359"/>
    </source>
</evidence>
<accession>A0AAN7BGR1</accession>
<keyword evidence="10" id="KW-1185">Reference proteome</keyword>
<comment type="subcellular location">
    <subcellularLocation>
        <location evidence="1">Membrane</location>
        <topology evidence="1">Multi-pass membrane protein</topology>
    </subcellularLocation>
</comment>
<protein>
    <recommendedName>
        <fullName evidence="8">Rhodopsin domain-containing protein</fullName>
    </recommendedName>
</protein>
<evidence type="ECO:0000256" key="1">
    <source>
        <dbReference type="ARBA" id="ARBA00004141"/>
    </source>
</evidence>
<dbReference type="PANTHER" id="PTHR33048:SF47">
    <property type="entry name" value="INTEGRAL MEMBRANE PROTEIN-RELATED"/>
    <property type="match status" value="1"/>
</dbReference>
<evidence type="ECO:0000256" key="6">
    <source>
        <dbReference type="SAM" id="MobiDB-lite"/>
    </source>
</evidence>
<dbReference type="AlphaFoldDB" id="A0AAN7BGR1"/>
<dbReference type="EMBL" id="MU865461">
    <property type="protein sequence ID" value="KAK4222625.1"/>
    <property type="molecule type" value="Genomic_DNA"/>
</dbReference>
<sequence length="317" mass="35782">MDWTETGTELVIFAVIIVTISALAVSLRFISRGYYVRKLGLTDWVILLSLIVNVANTIVIICHVSAGLGRHFGELTVEERKAYFKAIFAGIFVGSTSNLLTKMSVLLLFLDVFVLPAMRRITQIVMAIVAAYGVYLILSHVFFCIPVHAFWNQGYRPQKCLPGPIKWFVDSSLNITLDVTIFCLPFPFMNYMRLPWKQKLWLHVVFAVGFFVCIVSVIRIYFLALSVRSTDKSYINVQVAYWSTVEMNMGCIVACIPTYKPLINRFCPRLLASTLRNPTGFEGDYGELEEGQSHPPTISSGPSRRQQQGTESELQVL</sequence>
<dbReference type="Proteomes" id="UP001301958">
    <property type="component" value="Unassembled WGS sequence"/>
</dbReference>
<feature type="domain" description="Rhodopsin" evidence="8">
    <location>
        <begin position="27"/>
        <end position="265"/>
    </location>
</feature>
<gene>
    <name evidence="9" type="ORF">QBC38DRAFT_73788</name>
</gene>
<dbReference type="InterPro" id="IPR052337">
    <property type="entry name" value="SAT4-like"/>
</dbReference>
<evidence type="ECO:0000256" key="7">
    <source>
        <dbReference type="SAM" id="Phobius"/>
    </source>
</evidence>
<dbReference type="GO" id="GO:0016020">
    <property type="term" value="C:membrane"/>
    <property type="evidence" value="ECO:0007669"/>
    <property type="project" value="UniProtKB-SubCell"/>
</dbReference>
<feature type="transmembrane region" description="Helical" evidence="7">
    <location>
        <begin position="12"/>
        <end position="30"/>
    </location>
</feature>
<reference evidence="9" key="2">
    <citation type="submission" date="2023-05" db="EMBL/GenBank/DDBJ databases">
        <authorList>
            <consortium name="Lawrence Berkeley National Laboratory"/>
            <person name="Steindorff A."/>
            <person name="Hensen N."/>
            <person name="Bonometti L."/>
            <person name="Westerberg I."/>
            <person name="Brannstrom I.O."/>
            <person name="Guillou S."/>
            <person name="Cros-Aarteil S."/>
            <person name="Calhoun S."/>
            <person name="Haridas S."/>
            <person name="Kuo A."/>
            <person name="Mondo S."/>
            <person name="Pangilinan J."/>
            <person name="Riley R."/>
            <person name="Labutti K."/>
            <person name="Andreopoulos B."/>
            <person name="Lipzen A."/>
            <person name="Chen C."/>
            <person name="Yanf M."/>
            <person name="Daum C."/>
            <person name="Ng V."/>
            <person name="Clum A."/>
            <person name="Ohm R."/>
            <person name="Martin F."/>
            <person name="Silar P."/>
            <person name="Natvig D."/>
            <person name="Lalanne C."/>
            <person name="Gautier V."/>
            <person name="Ament-Velasquez S.L."/>
            <person name="Kruys A."/>
            <person name="Hutchinson M.I."/>
            <person name="Powell A.J."/>
            <person name="Barry K."/>
            <person name="Miller A.N."/>
            <person name="Grigoriev I.V."/>
            <person name="Debuchy R."/>
            <person name="Gladieux P."/>
            <person name="Thoren M.H."/>
            <person name="Johannesson H."/>
        </authorList>
    </citation>
    <scope>NUCLEOTIDE SEQUENCE</scope>
    <source>
        <strain evidence="9">CBS 990.96</strain>
    </source>
</reference>
<feature type="transmembrane region" description="Helical" evidence="7">
    <location>
        <begin position="42"/>
        <end position="66"/>
    </location>
</feature>
<evidence type="ECO:0000259" key="8">
    <source>
        <dbReference type="Pfam" id="PF20684"/>
    </source>
</evidence>
<keyword evidence="2 7" id="KW-0812">Transmembrane</keyword>
<keyword evidence="4 7" id="KW-0472">Membrane</keyword>
<reference evidence="9" key="1">
    <citation type="journal article" date="2023" name="Mol. Phylogenet. Evol.">
        <title>Genome-scale phylogeny and comparative genomics of the fungal order Sordariales.</title>
        <authorList>
            <person name="Hensen N."/>
            <person name="Bonometti L."/>
            <person name="Westerberg I."/>
            <person name="Brannstrom I.O."/>
            <person name="Guillou S."/>
            <person name="Cros-Aarteil S."/>
            <person name="Calhoun S."/>
            <person name="Haridas S."/>
            <person name="Kuo A."/>
            <person name="Mondo S."/>
            <person name="Pangilinan J."/>
            <person name="Riley R."/>
            <person name="LaButti K."/>
            <person name="Andreopoulos B."/>
            <person name="Lipzen A."/>
            <person name="Chen C."/>
            <person name="Yan M."/>
            <person name="Daum C."/>
            <person name="Ng V."/>
            <person name="Clum A."/>
            <person name="Steindorff A."/>
            <person name="Ohm R.A."/>
            <person name="Martin F."/>
            <person name="Silar P."/>
            <person name="Natvig D.O."/>
            <person name="Lalanne C."/>
            <person name="Gautier V."/>
            <person name="Ament-Velasquez S.L."/>
            <person name="Kruys A."/>
            <person name="Hutchinson M.I."/>
            <person name="Powell A.J."/>
            <person name="Barry K."/>
            <person name="Miller A.N."/>
            <person name="Grigoriev I.V."/>
            <person name="Debuchy R."/>
            <person name="Gladieux P."/>
            <person name="Hiltunen Thoren M."/>
            <person name="Johannesson H."/>
        </authorList>
    </citation>
    <scope>NUCLEOTIDE SEQUENCE</scope>
    <source>
        <strain evidence="9">CBS 990.96</strain>
    </source>
</reference>
<dbReference type="Pfam" id="PF20684">
    <property type="entry name" value="Fung_rhodopsin"/>
    <property type="match status" value="1"/>
</dbReference>
<evidence type="ECO:0000256" key="3">
    <source>
        <dbReference type="ARBA" id="ARBA00022989"/>
    </source>
</evidence>
<feature type="region of interest" description="Disordered" evidence="6">
    <location>
        <begin position="289"/>
        <end position="317"/>
    </location>
</feature>
<keyword evidence="3 7" id="KW-1133">Transmembrane helix</keyword>
<comment type="caution">
    <text evidence="9">The sequence shown here is derived from an EMBL/GenBank/DDBJ whole genome shotgun (WGS) entry which is preliminary data.</text>
</comment>
<name>A0AAN7BGR1_9PEZI</name>
<feature type="transmembrane region" description="Helical" evidence="7">
    <location>
        <begin position="124"/>
        <end position="151"/>
    </location>
</feature>
<evidence type="ECO:0000313" key="9">
    <source>
        <dbReference type="EMBL" id="KAK4222625.1"/>
    </source>
</evidence>
<dbReference type="InterPro" id="IPR049326">
    <property type="entry name" value="Rhodopsin_dom_fungi"/>
</dbReference>
<feature type="compositionally biased region" description="Polar residues" evidence="6">
    <location>
        <begin position="294"/>
        <end position="317"/>
    </location>
</feature>
<comment type="similarity">
    <text evidence="5">Belongs to the SAT4 family.</text>
</comment>
<feature type="transmembrane region" description="Helical" evidence="7">
    <location>
        <begin position="171"/>
        <end position="188"/>
    </location>
</feature>
<proteinExistence type="inferred from homology"/>
<organism evidence="9 10">
    <name type="scientific">Podospora fimiseda</name>
    <dbReference type="NCBI Taxonomy" id="252190"/>
    <lineage>
        <taxon>Eukaryota</taxon>
        <taxon>Fungi</taxon>
        <taxon>Dikarya</taxon>
        <taxon>Ascomycota</taxon>
        <taxon>Pezizomycotina</taxon>
        <taxon>Sordariomycetes</taxon>
        <taxon>Sordariomycetidae</taxon>
        <taxon>Sordariales</taxon>
        <taxon>Podosporaceae</taxon>
        <taxon>Podospora</taxon>
    </lineage>
</organism>
<feature type="transmembrane region" description="Helical" evidence="7">
    <location>
        <begin position="200"/>
        <end position="227"/>
    </location>
</feature>
<feature type="transmembrane region" description="Helical" evidence="7">
    <location>
        <begin position="86"/>
        <end position="112"/>
    </location>
</feature>
<feature type="transmembrane region" description="Helical" evidence="7">
    <location>
        <begin position="239"/>
        <end position="259"/>
    </location>
</feature>
<evidence type="ECO:0000256" key="4">
    <source>
        <dbReference type="ARBA" id="ARBA00023136"/>
    </source>
</evidence>
<dbReference type="PANTHER" id="PTHR33048">
    <property type="entry name" value="PTH11-LIKE INTEGRAL MEMBRANE PROTEIN (AFU_ORTHOLOGUE AFUA_5G11245)"/>
    <property type="match status" value="1"/>
</dbReference>
<evidence type="ECO:0000256" key="2">
    <source>
        <dbReference type="ARBA" id="ARBA00022692"/>
    </source>
</evidence>
<evidence type="ECO:0000313" key="10">
    <source>
        <dbReference type="Proteomes" id="UP001301958"/>
    </source>
</evidence>